<dbReference type="PRINTS" id="PR00371">
    <property type="entry name" value="FPNCR"/>
</dbReference>
<dbReference type="InterPro" id="IPR023173">
    <property type="entry name" value="NADPH_Cyt_P450_Rdtase_alpha"/>
</dbReference>
<dbReference type="SUPFAM" id="SSF48264">
    <property type="entry name" value="Cytochrome P450"/>
    <property type="match status" value="1"/>
</dbReference>
<dbReference type="InterPro" id="IPR001433">
    <property type="entry name" value="OxRdtase_FAD/NAD-bd"/>
</dbReference>
<dbReference type="STRING" id="5599.A0A177DKJ4"/>
<comment type="catalytic activity">
    <reaction evidence="14 15">
        <text>2 oxidized [cytochrome P450] + NADPH = 2 reduced [cytochrome P450] + NADP(+) + H(+)</text>
        <dbReference type="Rhea" id="RHEA:24040"/>
        <dbReference type="Rhea" id="RHEA-COMP:14627"/>
        <dbReference type="Rhea" id="RHEA-COMP:14628"/>
        <dbReference type="ChEBI" id="CHEBI:15378"/>
        <dbReference type="ChEBI" id="CHEBI:55376"/>
        <dbReference type="ChEBI" id="CHEBI:57783"/>
        <dbReference type="ChEBI" id="CHEBI:58349"/>
        <dbReference type="ChEBI" id="CHEBI:60344"/>
        <dbReference type="EC" id="1.6.2.4"/>
    </reaction>
</comment>
<organism evidence="20 21">
    <name type="scientific">Alternaria alternata</name>
    <name type="common">Alternaria rot fungus</name>
    <name type="synonym">Torula alternata</name>
    <dbReference type="NCBI Taxonomy" id="5599"/>
    <lineage>
        <taxon>Eukaryota</taxon>
        <taxon>Fungi</taxon>
        <taxon>Dikarya</taxon>
        <taxon>Ascomycota</taxon>
        <taxon>Pezizomycotina</taxon>
        <taxon>Dothideomycetes</taxon>
        <taxon>Pleosporomycetidae</taxon>
        <taxon>Pleosporales</taxon>
        <taxon>Pleosporineae</taxon>
        <taxon>Pleosporaceae</taxon>
        <taxon>Alternaria</taxon>
        <taxon>Alternaria sect. Alternaria</taxon>
        <taxon>Alternaria alternata complex</taxon>
    </lineage>
</organism>
<dbReference type="EC" id="1.14.14.1" evidence="15"/>
<evidence type="ECO:0000256" key="3">
    <source>
        <dbReference type="ARBA" id="ARBA00022448"/>
    </source>
</evidence>
<dbReference type="Gene3D" id="1.10.630.10">
    <property type="entry name" value="Cytochrome P450"/>
    <property type="match status" value="1"/>
</dbReference>
<dbReference type="SUPFAM" id="SSF52343">
    <property type="entry name" value="Ferredoxin reductase-like, C-terminal NADP-linked domain"/>
    <property type="match status" value="1"/>
</dbReference>
<dbReference type="PRINTS" id="PR00369">
    <property type="entry name" value="FLAVODOXIN"/>
</dbReference>
<dbReference type="GO" id="GO:0003958">
    <property type="term" value="F:NADPH-hemoprotein reductase activity"/>
    <property type="evidence" value="ECO:0007669"/>
    <property type="project" value="UniProtKB-UniRule"/>
</dbReference>
<dbReference type="PROSITE" id="PS00086">
    <property type="entry name" value="CYTOCHROME_P450"/>
    <property type="match status" value="1"/>
</dbReference>
<dbReference type="GO" id="GO:0070330">
    <property type="term" value="F:aromatase activity"/>
    <property type="evidence" value="ECO:0007669"/>
    <property type="project" value="UniProtKB-UniRule"/>
</dbReference>
<dbReference type="KEGG" id="aalt:CC77DRAFT_1020959"/>
<name>A0A177DKJ4_ALTAL</name>
<evidence type="ECO:0000256" key="13">
    <source>
        <dbReference type="ARBA" id="ARBA00023033"/>
    </source>
</evidence>
<evidence type="ECO:0000259" key="19">
    <source>
        <dbReference type="PROSITE" id="PS51384"/>
    </source>
</evidence>
<evidence type="ECO:0000313" key="21">
    <source>
        <dbReference type="Proteomes" id="UP000077248"/>
    </source>
</evidence>
<evidence type="ECO:0000313" key="20">
    <source>
        <dbReference type="EMBL" id="OAG20474.1"/>
    </source>
</evidence>
<reference evidence="20 21" key="1">
    <citation type="submission" date="2016-05" db="EMBL/GenBank/DDBJ databases">
        <title>Comparative analysis of secretome profiles of manganese(II)-oxidizing ascomycete fungi.</title>
        <authorList>
            <consortium name="DOE Joint Genome Institute"/>
            <person name="Zeiner C.A."/>
            <person name="Purvine S.O."/>
            <person name="Zink E.M."/>
            <person name="Wu S."/>
            <person name="Pasa-Tolic L."/>
            <person name="Chaput D.L."/>
            <person name="Haridas S."/>
            <person name="Grigoriev I.V."/>
            <person name="Santelli C.M."/>
            <person name="Hansel C.M."/>
        </authorList>
    </citation>
    <scope>NUCLEOTIDE SEQUENCE [LARGE SCALE GENOMIC DNA]</scope>
    <source>
        <strain evidence="20 21">SRC1lrK2f</strain>
    </source>
</reference>
<dbReference type="PIRSF" id="PIRSF000209">
    <property type="entry name" value="Bifunctional_P450_P450R"/>
    <property type="match status" value="1"/>
</dbReference>
<dbReference type="VEuPathDB" id="FungiDB:CC77DRAFT_1020959"/>
<comment type="catalytic activity">
    <reaction evidence="15">
        <text>an organic molecule + reduced [NADPH--hemoprotein reductase] + O2 = an alcohol + oxidized [NADPH--hemoprotein reductase] + H2O + H(+)</text>
        <dbReference type="Rhea" id="RHEA:17149"/>
        <dbReference type="Rhea" id="RHEA-COMP:11964"/>
        <dbReference type="Rhea" id="RHEA-COMP:11965"/>
        <dbReference type="ChEBI" id="CHEBI:15377"/>
        <dbReference type="ChEBI" id="CHEBI:15378"/>
        <dbReference type="ChEBI" id="CHEBI:15379"/>
        <dbReference type="ChEBI" id="CHEBI:30879"/>
        <dbReference type="ChEBI" id="CHEBI:57618"/>
        <dbReference type="ChEBI" id="CHEBI:58210"/>
        <dbReference type="ChEBI" id="CHEBI:142491"/>
        <dbReference type="EC" id="1.14.14.1"/>
    </reaction>
</comment>
<dbReference type="Gene3D" id="3.40.50.360">
    <property type="match status" value="1"/>
</dbReference>
<feature type="domain" description="Flavodoxin-like" evidence="18">
    <location>
        <begin position="505"/>
        <end position="645"/>
    </location>
</feature>
<dbReference type="CDD" id="cd11068">
    <property type="entry name" value="CYP120A1"/>
    <property type="match status" value="1"/>
</dbReference>
<dbReference type="Pfam" id="PF00667">
    <property type="entry name" value="FAD_binding_1"/>
    <property type="match status" value="1"/>
</dbReference>
<keyword evidence="12 15" id="KW-0408">Iron</keyword>
<keyword evidence="13 15" id="KW-0503">Monooxygenase</keyword>
<dbReference type="Pfam" id="PF00175">
    <property type="entry name" value="NAD_binding_1"/>
    <property type="match status" value="1"/>
</dbReference>
<protein>
    <recommendedName>
        <fullName evidence="15">Bifunctional cytochrome P450/NADPH--P450 reductase</fullName>
    </recommendedName>
    <domain>
        <recommendedName>
            <fullName evidence="15">Cytochrome P450</fullName>
            <ecNumber evidence="15">1.14.14.1</ecNumber>
        </recommendedName>
    </domain>
    <domain>
        <recommendedName>
            <fullName evidence="15">NADPH--cytochrome P450 reductase</fullName>
            <ecNumber evidence="15">1.6.2.4</ecNumber>
        </recommendedName>
    </domain>
</protein>
<evidence type="ECO:0000256" key="10">
    <source>
        <dbReference type="ARBA" id="ARBA00022982"/>
    </source>
</evidence>
<proteinExistence type="inferred from homology"/>
<evidence type="ECO:0000256" key="16">
    <source>
        <dbReference type="PIRSR" id="PIRSR000209-1"/>
    </source>
</evidence>
<dbReference type="GO" id="GO:0020037">
    <property type="term" value="F:heme binding"/>
    <property type="evidence" value="ECO:0007669"/>
    <property type="project" value="UniProtKB-UniRule"/>
</dbReference>
<dbReference type="Gene3D" id="1.20.990.10">
    <property type="entry name" value="NADPH-cytochrome p450 Reductase, Chain A, domain 3"/>
    <property type="match status" value="1"/>
</dbReference>
<evidence type="ECO:0000256" key="9">
    <source>
        <dbReference type="ARBA" id="ARBA00022857"/>
    </source>
</evidence>
<dbReference type="PROSITE" id="PS51384">
    <property type="entry name" value="FAD_FR"/>
    <property type="match status" value="1"/>
</dbReference>
<dbReference type="InterPro" id="IPR036396">
    <property type="entry name" value="Cyt_P450_sf"/>
</dbReference>
<dbReference type="OMA" id="DIMGPWE"/>
<evidence type="ECO:0000256" key="2">
    <source>
        <dbReference type="ARBA" id="ARBA00010018"/>
    </source>
</evidence>
<dbReference type="InterPro" id="IPR017938">
    <property type="entry name" value="Riboflavin_synthase-like_b-brl"/>
</dbReference>
<dbReference type="InterPro" id="IPR023206">
    <property type="entry name" value="Bifunctional_P450_P450_red"/>
</dbReference>
<dbReference type="Gene3D" id="2.40.30.10">
    <property type="entry name" value="Translation factors"/>
    <property type="match status" value="1"/>
</dbReference>
<dbReference type="SMR" id="A0A177DKJ4"/>
<dbReference type="PROSITE" id="PS50902">
    <property type="entry name" value="FLAVODOXIN_LIKE"/>
    <property type="match status" value="1"/>
</dbReference>
<evidence type="ECO:0000256" key="15">
    <source>
        <dbReference type="PIRNR" id="PIRNR000209"/>
    </source>
</evidence>
<evidence type="ECO:0000256" key="7">
    <source>
        <dbReference type="ARBA" id="ARBA00022723"/>
    </source>
</evidence>
<dbReference type="InterPro" id="IPR029039">
    <property type="entry name" value="Flavoprotein-like_sf"/>
</dbReference>
<evidence type="ECO:0000256" key="12">
    <source>
        <dbReference type="ARBA" id="ARBA00023004"/>
    </source>
</evidence>
<gene>
    <name evidence="20" type="ORF">CC77DRAFT_1020959</name>
</gene>
<keyword evidence="9 15" id="KW-0521">NADP</keyword>
<dbReference type="InterPro" id="IPR001094">
    <property type="entry name" value="Flavdoxin-like"/>
</dbReference>
<keyword evidence="7 15" id="KW-0479">Metal-binding</keyword>
<dbReference type="CDD" id="cd06206">
    <property type="entry name" value="bifunctional_CYPOR"/>
    <property type="match status" value="1"/>
</dbReference>
<keyword evidence="5 15" id="KW-0285">Flavoprotein</keyword>
<dbReference type="Proteomes" id="UP000077248">
    <property type="component" value="Unassembled WGS sequence"/>
</dbReference>
<dbReference type="PANTHER" id="PTHR19384">
    <property type="entry name" value="NITRIC OXIDE SYNTHASE-RELATED"/>
    <property type="match status" value="1"/>
</dbReference>
<dbReference type="GO" id="GO:0050660">
    <property type="term" value="F:flavin adenine dinucleotide binding"/>
    <property type="evidence" value="ECO:0007669"/>
    <property type="project" value="TreeGrafter"/>
</dbReference>
<dbReference type="Pfam" id="PF00258">
    <property type="entry name" value="Flavodoxin_1"/>
    <property type="match status" value="1"/>
</dbReference>
<evidence type="ECO:0000256" key="1">
    <source>
        <dbReference type="ARBA" id="ARBA00001971"/>
    </source>
</evidence>
<dbReference type="InterPro" id="IPR017927">
    <property type="entry name" value="FAD-bd_FR_type"/>
</dbReference>
<dbReference type="InterPro" id="IPR001709">
    <property type="entry name" value="Flavoprot_Pyr_Nucl_cyt_Rdtase"/>
</dbReference>
<dbReference type="GO" id="GO:0005506">
    <property type="term" value="F:iron ion binding"/>
    <property type="evidence" value="ECO:0007669"/>
    <property type="project" value="UniProtKB-UniRule"/>
</dbReference>
<dbReference type="AlphaFoldDB" id="A0A177DKJ4"/>
<feature type="region of interest" description="Disordered" evidence="17">
    <location>
        <begin position="467"/>
        <end position="503"/>
    </location>
</feature>
<feature type="compositionally biased region" description="Basic and acidic residues" evidence="17">
    <location>
        <begin position="481"/>
        <end position="494"/>
    </location>
</feature>
<dbReference type="SUPFAM" id="SSF63380">
    <property type="entry name" value="Riboflavin synthase domain-like"/>
    <property type="match status" value="1"/>
</dbReference>
<keyword evidence="11 15" id="KW-0560">Oxidoreductase</keyword>
<dbReference type="GO" id="GO:0010181">
    <property type="term" value="F:FMN binding"/>
    <property type="evidence" value="ECO:0007669"/>
    <property type="project" value="UniProtKB-UniRule"/>
</dbReference>
<dbReference type="GeneID" id="29110768"/>
<evidence type="ECO:0000256" key="14">
    <source>
        <dbReference type="ARBA" id="ARBA00049342"/>
    </source>
</evidence>
<evidence type="ECO:0000256" key="17">
    <source>
        <dbReference type="SAM" id="MobiDB-lite"/>
    </source>
</evidence>
<comment type="cofactor">
    <cofactor evidence="1 15 16">
        <name>heme</name>
        <dbReference type="ChEBI" id="CHEBI:30413"/>
    </cofactor>
</comment>
<keyword evidence="8 15" id="KW-0274">FAD</keyword>
<dbReference type="SUPFAM" id="SSF52218">
    <property type="entry name" value="Flavoproteins"/>
    <property type="match status" value="1"/>
</dbReference>
<dbReference type="FunFam" id="1.10.630.10:FF:000040">
    <property type="entry name" value="Bifunctional cytochrome P450/NADPH--P450 reductase"/>
    <property type="match status" value="1"/>
</dbReference>
<dbReference type="InterPro" id="IPR001128">
    <property type="entry name" value="Cyt_P450"/>
</dbReference>
<comment type="cofactor">
    <cofactor evidence="15">
        <name>FAD</name>
        <dbReference type="ChEBI" id="CHEBI:57692"/>
    </cofactor>
    <cofactor evidence="15">
        <name>FMN</name>
        <dbReference type="ChEBI" id="CHEBI:58210"/>
    </cofactor>
</comment>
<dbReference type="EC" id="1.6.2.4" evidence="15"/>
<dbReference type="InterPro" id="IPR003097">
    <property type="entry name" value="CysJ-like_FAD-binding"/>
</dbReference>
<keyword evidence="21" id="KW-1185">Reference proteome</keyword>
<dbReference type="InterPro" id="IPR008254">
    <property type="entry name" value="Flavodoxin/NO_synth"/>
</dbReference>
<keyword evidence="4 15" id="KW-0349">Heme</keyword>
<evidence type="ECO:0000256" key="11">
    <source>
        <dbReference type="ARBA" id="ARBA00023002"/>
    </source>
</evidence>
<keyword evidence="3 15" id="KW-0813">Transport</keyword>
<dbReference type="PANTHER" id="PTHR19384:SF127">
    <property type="entry name" value="BIFUNCTIONAL CYTOCHROME P450_NADPH--P450 REDUCTASE"/>
    <property type="match status" value="1"/>
</dbReference>
<evidence type="ECO:0000256" key="8">
    <source>
        <dbReference type="ARBA" id="ARBA00022827"/>
    </source>
</evidence>
<keyword evidence="10 15" id="KW-0249">Electron transport</keyword>
<comment type="similarity">
    <text evidence="2 15">In the N-terminal section; belongs to the cytochrome P450 family.</text>
</comment>
<evidence type="ECO:0000259" key="18">
    <source>
        <dbReference type="PROSITE" id="PS50902"/>
    </source>
</evidence>
<evidence type="ECO:0000256" key="6">
    <source>
        <dbReference type="ARBA" id="ARBA00022643"/>
    </source>
</evidence>
<dbReference type="EMBL" id="KV441479">
    <property type="protein sequence ID" value="OAG20474.1"/>
    <property type="molecule type" value="Genomic_DNA"/>
</dbReference>
<dbReference type="GO" id="GO:0005829">
    <property type="term" value="C:cytosol"/>
    <property type="evidence" value="ECO:0007669"/>
    <property type="project" value="TreeGrafter"/>
</dbReference>
<feature type="domain" description="FAD-binding FR-type" evidence="19">
    <location>
        <begin position="679"/>
        <end position="923"/>
    </location>
</feature>
<dbReference type="Gene3D" id="3.40.50.80">
    <property type="entry name" value="Nucleotide-binding domain of ferredoxin-NADP reductase (FNR) module"/>
    <property type="match status" value="1"/>
</dbReference>
<sequence length="1083" mass="121286">MASEPSESLPIPQPPPHLFVGNFAEIDPNDAPGSFQRLADIYGEIYQLELPGRDGKLIVVSSYDTINDCCDSERFEKPINATLEEVRALTGDGLFTAYPGEKAWGVAHRLLMPVFGPMGIRKMFDGMMDISTQMLLRWDRFGPEHEIECSDDFTRLTFDMIGLCAFGYRFNNFYTDRAHPFVEEMVEVLIESGRRATRTSVENKLRVFAEAHRQENVKKMHELCDQIIADRIAHPQPDAKDLLNPMLEGVDKETGERMTKESVRYNMVTFLVAGHETTSGTLGFLFYHLLRNPEKYLKAQQEVDEVLGDGPLELKHIPKLTYIKFAIYEALRFLGPIAINGKHSLKPTKIAGKYQVQPKDQILMNLKGLHHDPKVYGDDADVFRPERFLNGGWENLPPNAWKAFGDGIRACIGRTFAEQEMIMVVALILQKFQVELADPGYQLHVAVTITQKPKDLKIKVRRRPGRTMASLGGAGTSTTAAKKDDGDGFGKTEEPNAPTKDAKPITVLYGSNAGTCKSYAEDLETNAGRYGFKANIGSLDSATEHIPKDQPIVIIEPSYEGKPADNAKKFTAWLESNANSKLLEGVQYAVFGVGNSDWTHSYHRVPKLTDELFEKMGAKHFTETGFVNVKEDIMGPWEKWSEQMWSDLRKSSGTTTEILGGQLQADITPPKFATYLGGKEIGYGEVKVNKDLGGGEVGLTKKHMEIELPPGTSYRSGDYMVILPLNSISNVRRVMKRFDLSPDDNIHITGTNKTFITTEAPISIFDLLMTRVELGTPISQKQLQTLAEATPENKRARLLDLANDETYKKEVIPKRYSILDILEDHPDCQLPFAVYLDSLKPLSPRQYSISSSPLANVEFVQTAEGNASQRLTASLTYDVHDEAAWSGDDRRFHGVASTYLARQEPGEKIRCFPRPTNINFHLPSDPTVPVIMICAGSGLAPMRGFIQERATIKKARNAKVGPAILYFGCRHYEKDFIYSDELKQWETDGVVSVRGCFSKVAPSGEKAQRVPDRMWDERKELAELFGDGGAKIFICGSASKLAKSTAEVCMKIFRDTFPGKTEQDALEWLEKIKEDRYVSDVFE</sequence>
<feature type="binding site" description="axial binding residue" evidence="16">
    <location>
        <position position="411"/>
    </location>
    <ligand>
        <name>heme</name>
        <dbReference type="ChEBI" id="CHEBI:30413"/>
    </ligand>
    <ligandPart>
        <name>Fe</name>
        <dbReference type="ChEBI" id="CHEBI:18248"/>
    </ligandPart>
</feature>
<dbReference type="InterPro" id="IPR039261">
    <property type="entry name" value="FNR_nucleotide-bd"/>
</dbReference>
<dbReference type="RefSeq" id="XP_018385895.1">
    <property type="nucleotide sequence ID" value="XM_018525174.1"/>
</dbReference>
<dbReference type="Pfam" id="PF00067">
    <property type="entry name" value="p450"/>
    <property type="match status" value="1"/>
</dbReference>
<evidence type="ECO:0000256" key="5">
    <source>
        <dbReference type="ARBA" id="ARBA00022630"/>
    </source>
</evidence>
<accession>A0A177DKJ4</accession>
<keyword evidence="6 15" id="KW-0288">FMN</keyword>
<dbReference type="InterPro" id="IPR017972">
    <property type="entry name" value="Cyt_P450_CS"/>
</dbReference>
<evidence type="ECO:0000256" key="4">
    <source>
        <dbReference type="ARBA" id="ARBA00022617"/>
    </source>
</evidence>